<dbReference type="SUPFAM" id="SSF48371">
    <property type="entry name" value="ARM repeat"/>
    <property type="match status" value="2"/>
</dbReference>
<evidence type="ECO:0000256" key="7">
    <source>
        <dbReference type="ARBA" id="ARBA00022837"/>
    </source>
</evidence>
<dbReference type="Pfam" id="PF14726">
    <property type="entry name" value="RTTN_N"/>
    <property type="match status" value="1"/>
</dbReference>
<dbReference type="InterPro" id="IPR024862">
    <property type="entry name" value="TRPV"/>
</dbReference>
<dbReference type="Gene3D" id="1.25.10.10">
    <property type="entry name" value="Leucine-rich Repeat Variant"/>
    <property type="match status" value="2"/>
</dbReference>
<dbReference type="InterPro" id="IPR036770">
    <property type="entry name" value="Ankyrin_rpt-contain_sf"/>
</dbReference>
<keyword evidence="7" id="KW-0106">Calcium</keyword>
<sequence length="2770" mass="308540">MSIWPSPPSTPRNQYPRCPHSKIAGRYSPLAMDAASPPNKYGNGAMMLNEPPKAFRPSEDSTVYSSRPSSIIDVPLHGLKRPLHKPPKRGISVSDTLFSLSDLLPLGLIGGKPPGSNTTRRLNPSGGSYIKQFELLKTNPLWMAANDGNLPLMQQILEADPSQINQKGAEGESVLHVCLLRGTPQHLEVASYLIRKFKRQIVNEVYGGVWYTGETASHLAVMLPDKPTAKFYLKLLIQNGAELDKFRVTGRYITTSCSSRPSYSHNDFVIAKDSLRKTVEVYTLEARHSVLSFAACTHKLEIVKLLVTGATDSDGFKWPQLSINGTIDSYGNSILHLLAFWNMPSMYTEVENLGGNHELRNFKGHTPFLVAVEQRHRKFVDEYIKLRSEIFWKFGPVTATWYDIEEIDSLASNEYESALEIAARNEDDEMMAQDLFKAVLEVKWIIFGWGMYIRRFIVTFLYMFILSLVIQWLPYNQSDRLDYGGPNGNGWFRAPLEIIVIVGAAIQMMFEIKDILANGIKYLSGFGGQRNATQFSFCALIFAALILRFVQPADGNANSNDGVNGAAESAVLALAALIGWIYLLSFARGSRSFGPLWLVFSSTLTTDVVKWLILFGCFSFSFAQAFYLLMQNTGVDDWSTLGGAVVWTIRILFGQGSYDDFRSSRIPTLGAILFLTYAAATTILLVNVLIAMLSVTFGLIQGSAETKWRLQWTQLLLDLEAGLTDGQKRKIKEVLGIEINKKRKLLYERYDSEDRPVKVIFTRSATSDGFFCPRHSTSKALNSSRRFKDAASSFLRVIFPAIFQRQNSTENPNYLEQDGTVKVDTASVINLEQTAICTAILKMDEQLVAKLGHSLEEVRSRAWAAVSFKLSTSVITIADLVHHVDFLYQLLNWFNRDAPSQPNKIEEMLKLTLSLVRHPGGKTKINSIGGVLFFKSLRNSLPTSLPECQRLADDIVETLLHFDLNSPGQNTHRSQMPWAGSRDDNERMRTRGAISPVNQQHNQYRFPNAADQPFRQEARARSRSPERMSRSVSPMKVPQIVPPYLPNAISTYEILHLSPHDESLVSHFCTLMSATVNDTGEEARLFNVLKIDFGAQIFLQRSQLFRAVMNGVFADIEGRPERSWIYLEELVRDWGKSLRRFTDTIIVHTSATPMNATPNVSMTGGTLPETRPAISDYAVSLPFACHEIYLRLVPLLRDPTAMPRALRILYGVLPFLRIQIDVILSKGWGGPDTPPPSAVVAHYASFAVEVIGYHGLHSEIESPDDNGHTRLLTQEHTIAFCFDAVCALAPMDMEERNQLLWTCMLQIFDLPGSNSVPSTIVRALLSADTILIDLLTCLLTYPQMWVRLATYEVLVESPEITNTALSEADGGLFVMIVERGLRDESGQVQQLAYNVITEYLGSSPNIATVKSAIPLFQAYADLDDGHLLQTVLSLLQNDLTPSEKCIMYIRGLLHRNDVCRKASFEGFRNALPLTTVIESALDGPNVFIFSTTAISSFQVEQDHIPQDVDLEGRLAALRNHSVDSSLKTSALADLVSVITSKAIMSRAIQLGLLQVILQLLKNPGMTWIWEDGNLINALTVIRTFVEHDDQACDIIQGDVDFLTLLSSLMFSPLPNIRYELSRIFFSALCCARVFRSLGTIHNDLQSPGRSISHRRIPQALSLNFLSYGHVSHIPDPFYDLVPNPLDARGSSLLWSVMKDYRQFATSVSSLDSRHTPTSPFQNFVSEGCRRLQAASSHLEFQRALQVMSNNCMCETDWLMVSSQNLAGVLGRFLMTPPASPEDANVLGSILDFLASMAGTSTLPDALFPTLISSIRRVLLFVLERGSREDVGSTINWRDLSASIAGFLSWFLVDLPENELVGLISSSSIVSVLVNYASRLFLHKQITRLSPAIHRDTLTCLITVTSLPSLAFSLSGTVVANAIRVLVSYIALVQHEGTDWSDEEALNGNRANGNIFTYCGRNAYQLAAVGLRNLSRIAVETRDTEQTWVWGEHWLVQDDIQWLMTLLNDDEKTMQKVGLGILGNLILVKGSYQYLCIKIPQFLDMAFAYILDFERVESIRKEAFLVINNFIITFCVDNKLKGGSMETDESSIDQDVIDLNNIVGNGNGKIGPDPTSELLKIFDHCGFFDKLRDVLSEPPRAAVAYRTAVSEILVNLLLINPDALRSRLALQSAWPTIIDYLAPAYEAREPDEDDEPDSSISYQLFRRRQFTSINGTAIDNMRCTVLQCVRLACFGDAETRRVLVSTTDAITVLVFMIDELWSTLESSTTKSNNQATWYALRMSALSLSDLLWDACAHDKAGLEGLLSGSSASRPAIVTRILAASLALVRRKTDATSVSAGVQLLGRILSMHCGEVADIGVDLALKQDCQPGRANKGILGPELCHELMTIIIEEYETSSPGHIESARIALQCLMGRCEVAKIHAIQANFSEMIISRMNIVRSANRIDESHQMELFTLTCLLRHLFAGSIDAKQQALDCGAQDALSELLGLSRELGDALLLELLCCVRNMVASCVAAKRAVVEPPRKKPGGLCCVDGVVKIMKTLQSNATHDEIFLACIEVLKLLALSTTESTESRTAIIKSNILNDIYNLLTRFTRSKEMLRVDGILQFLYSMSLSHDGQIHTMRVAGLFPLLVDLLSSKSPQVKRTNLLLLKNLLSTRENKAHALADENFMSNMLKFGLQSKSLTLLSPATSCIWVFLYDSEKAKVALKKSTLKEDLVALERRLVYDYAWFLQVDDPKDPRQWDGDFDREDAENLVQTLQNIAAIARLLSI</sequence>
<dbReference type="InterPro" id="IPR011989">
    <property type="entry name" value="ARM-like"/>
</dbReference>
<dbReference type="RefSeq" id="XP_031022894.1">
    <property type="nucleotide sequence ID" value="XM_031171116.1"/>
</dbReference>
<feature type="region of interest" description="Disordered" evidence="12">
    <location>
        <begin position="1"/>
        <end position="22"/>
    </location>
</feature>
<dbReference type="GO" id="GO:0005886">
    <property type="term" value="C:plasma membrane"/>
    <property type="evidence" value="ECO:0007669"/>
    <property type="project" value="UniProtKB-SubCell"/>
</dbReference>
<evidence type="ECO:0000256" key="4">
    <source>
        <dbReference type="ARBA" id="ARBA00022568"/>
    </source>
</evidence>
<feature type="domain" description="Rotatin N-terminal" evidence="15">
    <location>
        <begin position="857"/>
        <end position="945"/>
    </location>
</feature>
<evidence type="ECO:0000256" key="6">
    <source>
        <dbReference type="ARBA" id="ARBA00022737"/>
    </source>
</evidence>
<feature type="transmembrane region" description="Helical" evidence="13">
    <location>
        <begin position="670"/>
        <end position="700"/>
    </location>
</feature>
<evidence type="ECO:0000256" key="11">
    <source>
        <dbReference type="ARBA" id="ARBA00023303"/>
    </source>
</evidence>
<dbReference type="GO" id="GO:0005262">
    <property type="term" value="F:calcium channel activity"/>
    <property type="evidence" value="ECO:0007669"/>
    <property type="project" value="TreeGrafter"/>
</dbReference>
<evidence type="ECO:0000259" key="15">
    <source>
        <dbReference type="Pfam" id="PF14726"/>
    </source>
</evidence>
<feature type="transmembrane region" description="Helical" evidence="13">
    <location>
        <begin position="570"/>
        <end position="587"/>
    </location>
</feature>
<evidence type="ECO:0000256" key="1">
    <source>
        <dbReference type="ARBA" id="ARBA00004651"/>
    </source>
</evidence>
<dbReference type="SMART" id="SM00248">
    <property type="entry name" value="ANK"/>
    <property type="match status" value="6"/>
</dbReference>
<evidence type="ECO:0000256" key="9">
    <source>
        <dbReference type="ARBA" id="ARBA00023065"/>
    </source>
</evidence>
<comment type="caution">
    <text evidence="16">The sequence shown here is derived from an EMBL/GenBank/DDBJ whole genome shotgun (WGS) entry which is preliminary data.</text>
</comment>
<evidence type="ECO:0000256" key="5">
    <source>
        <dbReference type="ARBA" id="ARBA00022692"/>
    </source>
</evidence>
<feature type="transmembrane region" description="Helical" evidence="13">
    <location>
        <begin position="608"/>
        <end position="629"/>
    </location>
</feature>
<dbReference type="GeneID" id="42006413"/>
<dbReference type="EMBL" id="QEAO01000044">
    <property type="protein sequence ID" value="TPX31473.1"/>
    <property type="molecule type" value="Genomic_DNA"/>
</dbReference>
<keyword evidence="11" id="KW-0407">Ion channel</keyword>
<accession>A0A507C1U6</accession>
<keyword evidence="6" id="KW-0677">Repeat</keyword>
<keyword evidence="17" id="KW-1185">Reference proteome</keyword>
<feature type="transmembrane region" description="Helical" evidence="13">
    <location>
        <begin position="452"/>
        <end position="472"/>
    </location>
</feature>
<evidence type="ECO:0000313" key="16">
    <source>
        <dbReference type="EMBL" id="TPX31473.1"/>
    </source>
</evidence>
<feature type="compositionally biased region" description="Pro residues" evidence="12">
    <location>
        <begin position="1"/>
        <end position="10"/>
    </location>
</feature>
<dbReference type="InterPro" id="IPR016024">
    <property type="entry name" value="ARM-type_fold"/>
</dbReference>
<feature type="region of interest" description="Disordered" evidence="12">
    <location>
        <begin position="966"/>
        <end position="985"/>
    </location>
</feature>
<dbReference type="Pfam" id="PF08016">
    <property type="entry name" value="PKD_channel"/>
    <property type="match status" value="1"/>
</dbReference>
<keyword evidence="4" id="KW-0109">Calcium transport</keyword>
<dbReference type="SUPFAM" id="SSF48403">
    <property type="entry name" value="Ankyrin repeat"/>
    <property type="match status" value="1"/>
</dbReference>
<protein>
    <submittedName>
        <fullName evidence="16">Uncharacterized protein</fullName>
    </submittedName>
</protein>
<evidence type="ECO:0000256" key="8">
    <source>
        <dbReference type="ARBA" id="ARBA00022989"/>
    </source>
</evidence>
<evidence type="ECO:0000313" key="17">
    <source>
        <dbReference type="Proteomes" id="UP000319731"/>
    </source>
</evidence>
<evidence type="ECO:0000256" key="3">
    <source>
        <dbReference type="ARBA" id="ARBA00022475"/>
    </source>
</evidence>
<evidence type="ECO:0000259" key="14">
    <source>
        <dbReference type="Pfam" id="PF08016"/>
    </source>
</evidence>
<dbReference type="InterPro" id="IPR029249">
    <property type="entry name" value="Rotatin_N"/>
</dbReference>
<keyword evidence="10 13" id="KW-0472">Membrane</keyword>
<dbReference type="PANTHER" id="PTHR10582:SF2">
    <property type="entry name" value="INACTIVE"/>
    <property type="match status" value="1"/>
</dbReference>
<feature type="domain" description="Polycystin cation channel PKD1/PKD2" evidence="14">
    <location>
        <begin position="570"/>
        <end position="697"/>
    </location>
</feature>
<dbReference type="InterPro" id="IPR002110">
    <property type="entry name" value="Ankyrin_rpt"/>
</dbReference>
<gene>
    <name evidence="16" type="ORF">SmJEL517_g05189</name>
</gene>
<feature type="compositionally biased region" description="Basic and acidic residues" evidence="12">
    <location>
        <begin position="1014"/>
        <end position="1029"/>
    </location>
</feature>
<dbReference type="InterPro" id="IPR013122">
    <property type="entry name" value="PKD1_2_channel"/>
</dbReference>
<dbReference type="OrthoDB" id="428850at2759"/>
<evidence type="ECO:0000256" key="2">
    <source>
        <dbReference type="ARBA" id="ARBA00022448"/>
    </source>
</evidence>
<reference evidence="16 17" key="1">
    <citation type="journal article" date="2019" name="Sci. Rep.">
        <title>Comparative genomics of chytrid fungi reveal insights into the obligate biotrophic and pathogenic lifestyle of Synchytrium endobioticum.</title>
        <authorList>
            <person name="van de Vossenberg B.T.L.H."/>
            <person name="Warris S."/>
            <person name="Nguyen H.D.T."/>
            <person name="van Gent-Pelzer M.P.E."/>
            <person name="Joly D.L."/>
            <person name="van de Geest H.C."/>
            <person name="Bonants P.J.M."/>
            <person name="Smith D.S."/>
            <person name="Levesque C.A."/>
            <person name="van der Lee T.A.J."/>
        </authorList>
    </citation>
    <scope>NUCLEOTIDE SEQUENCE [LARGE SCALE GENOMIC DNA]</scope>
    <source>
        <strain evidence="16 17">JEL517</strain>
    </source>
</reference>
<dbReference type="STRING" id="1806994.A0A507C1U6"/>
<keyword evidence="2" id="KW-0813">Transport</keyword>
<keyword evidence="5 13" id="KW-0812">Transmembrane</keyword>
<dbReference type="Proteomes" id="UP000319731">
    <property type="component" value="Unassembled WGS sequence"/>
</dbReference>
<comment type="subcellular location">
    <subcellularLocation>
        <location evidence="1">Cell membrane</location>
        <topology evidence="1">Multi-pass membrane protein</topology>
    </subcellularLocation>
</comment>
<keyword evidence="9" id="KW-0406">Ion transport</keyword>
<evidence type="ECO:0000256" key="13">
    <source>
        <dbReference type="SAM" id="Phobius"/>
    </source>
</evidence>
<feature type="transmembrane region" description="Helical" evidence="13">
    <location>
        <begin position="641"/>
        <end position="658"/>
    </location>
</feature>
<name>A0A507C1U6_9FUNG</name>
<dbReference type="Gene3D" id="1.25.40.20">
    <property type="entry name" value="Ankyrin repeat-containing domain"/>
    <property type="match status" value="1"/>
</dbReference>
<organism evidence="16 17">
    <name type="scientific">Synchytrium microbalum</name>
    <dbReference type="NCBI Taxonomy" id="1806994"/>
    <lineage>
        <taxon>Eukaryota</taxon>
        <taxon>Fungi</taxon>
        <taxon>Fungi incertae sedis</taxon>
        <taxon>Chytridiomycota</taxon>
        <taxon>Chytridiomycota incertae sedis</taxon>
        <taxon>Chytridiomycetes</taxon>
        <taxon>Synchytriales</taxon>
        <taxon>Synchytriaceae</taxon>
        <taxon>Synchytrium</taxon>
    </lineage>
</organism>
<evidence type="ECO:0000256" key="10">
    <source>
        <dbReference type="ARBA" id="ARBA00023136"/>
    </source>
</evidence>
<evidence type="ECO:0000256" key="12">
    <source>
        <dbReference type="SAM" id="MobiDB-lite"/>
    </source>
</evidence>
<feature type="transmembrane region" description="Helical" evidence="13">
    <location>
        <begin position="492"/>
        <end position="510"/>
    </location>
</feature>
<feature type="transmembrane region" description="Helical" evidence="13">
    <location>
        <begin position="531"/>
        <end position="550"/>
    </location>
</feature>
<feature type="region of interest" description="Disordered" evidence="12">
    <location>
        <begin position="999"/>
        <end position="1033"/>
    </location>
</feature>
<proteinExistence type="predicted"/>
<keyword evidence="3" id="KW-1003">Cell membrane</keyword>
<dbReference type="PANTHER" id="PTHR10582">
    <property type="entry name" value="TRANSIENT RECEPTOR POTENTIAL ION CHANNEL PROTEIN"/>
    <property type="match status" value="1"/>
</dbReference>
<keyword evidence="8 13" id="KW-1133">Transmembrane helix</keyword>
<dbReference type="GO" id="GO:0098703">
    <property type="term" value="P:calcium ion import across plasma membrane"/>
    <property type="evidence" value="ECO:0007669"/>
    <property type="project" value="TreeGrafter"/>
</dbReference>